<dbReference type="InterPro" id="IPR013780">
    <property type="entry name" value="Glyco_hydro_b"/>
</dbReference>
<evidence type="ECO:0000256" key="1">
    <source>
        <dbReference type="SAM" id="MobiDB-lite"/>
    </source>
</evidence>
<evidence type="ECO:0000259" key="4">
    <source>
        <dbReference type="Pfam" id="PF14200"/>
    </source>
</evidence>
<evidence type="ECO:0000259" key="5">
    <source>
        <dbReference type="Pfam" id="PF14587"/>
    </source>
</evidence>
<feature type="chain" id="PRO_5046597400" evidence="2">
    <location>
        <begin position="21"/>
        <end position="1025"/>
    </location>
</feature>
<dbReference type="RefSeq" id="WP_317787257.1">
    <property type="nucleotide sequence ID" value="NZ_AP028461.1"/>
</dbReference>
<feature type="domain" description="Ricin B lectin" evidence="4">
    <location>
        <begin position="550"/>
        <end position="634"/>
    </location>
</feature>
<dbReference type="PANTHER" id="PTHR42767:SF1">
    <property type="entry name" value="ENDO-BETA-1,6-GALACTANASE-LIKE DOMAIN-CONTAINING PROTEIN"/>
    <property type="match status" value="1"/>
</dbReference>
<feature type="domain" description="Endo-beta-1,6-galactanase-like" evidence="5">
    <location>
        <begin position="34"/>
        <end position="251"/>
    </location>
</feature>
<protein>
    <submittedName>
        <fullName evidence="6">RICIN domain-containing protein</fullName>
    </submittedName>
</protein>
<dbReference type="EMBL" id="JBHTMK010000031">
    <property type="protein sequence ID" value="MFD1367845.1"/>
    <property type="molecule type" value="Genomic_DNA"/>
</dbReference>
<accession>A0ABW4AC99</accession>
<keyword evidence="2" id="KW-0732">Signal</keyword>
<dbReference type="Gene3D" id="3.20.20.80">
    <property type="entry name" value="Glycosidases"/>
    <property type="match status" value="1"/>
</dbReference>
<keyword evidence="7" id="KW-1185">Reference proteome</keyword>
<reference evidence="7" key="1">
    <citation type="journal article" date="2019" name="Int. J. Syst. Evol. Microbiol.">
        <title>The Global Catalogue of Microorganisms (GCM) 10K type strain sequencing project: providing services to taxonomists for standard genome sequencing and annotation.</title>
        <authorList>
            <consortium name="The Broad Institute Genomics Platform"/>
            <consortium name="The Broad Institute Genome Sequencing Center for Infectious Disease"/>
            <person name="Wu L."/>
            <person name="Ma J."/>
        </authorList>
    </citation>
    <scope>NUCLEOTIDE SEQUENCE [LARGE SCALE GENOMIC DNA]</scope>
    <source>
        <strain evidence="7">CCM 7526</strain>
    </source>
</reference>
<evidence type="ECO:0000313" key="6">
    <source>
        <dbReference type="EMBL" id="MFD1367845.1"/>
    </source>
</evidence>
<dbReference type="SUPFAM" id="SSF50370">
    <property type="entry name" value="Ricin B-like lectins"/>
    <property type="match status" value="1"/>
</dbReference>
<evidence type="ECO:0000259" key="3">
    <source>
        <dbReference type="Pfam" id="PF07532"/>
    </source>
</evidence>
<dbReference type="Gene3D" id="2.60.40.1180">
    <property type="entry name" value="Golgi alpha-mannosidase II"/>
    <property type="match status" value="1"/>
</dbReference>
<name>A0ABW4AC99_9ACTN</name>
<dbReference type="InterPro" id="IPR035992">
    <property type="entry name" value="Ricin_B-like_lectins"/>
</dbReference>
<dbReference type="InterPro" id="IPR000772">
    <property type="entry name" value="Ricin_B_lectin"/>
</dbReference>
<evidence type="ECO:0000256" key="2">
    <source>
        <dbReference type="SAM" id="SignalP"/>
    </source>
</evidence>
<dbReference type="InterPro" id="IPR011081">
    <property type="entry name" value="Big_4"/>
</dbReference>
<dbReference type="PROSITE" id="PS50231">
    <property type="entry name" value="RICIN_B_LECTIN"/>
    <property type="match status" value="1"/>
</dbReference>
<dbReference type="Pfam" id="PF07532">
    <property type="entry name" value="Big_4"/>
    <property type="match status" value="2"/>
</dbReference>
<feature type="domain" description="Bacterial Ig-like" evidence="3">
    <location>
        <begin position="662"/>
        <end position="710"/>
    </location>
</feature>
<dbReference type="Gene3D" id="2.80.10.50">
    <property type="match status" value="1"/>
</dbReference>
<dbReference type="Proteomes" id="UP001597183">
    <property type="component" value="Unassembled WGS sequence"/>
</dbReference>
<organism evidence="6 7">
    <name type="scientific">Actinoplanes sichuanensis</name>
    <dbReference type="NCBI Taxonomy" id="512349"/>
    <lineage>
        <taxon>Bacteria</taxon>
        <taxon>Bacillati</taxon>
        <taxon>Actinomycetota</taxon>
        <taxon>Actinomycetes</taxon>
        <taxon>Micromonosporales</taxon>
        <taxon>Micromonosporaceae</taxon>
        <taxon>Actinoplanes</taxon>
    </lineage>
</organism>
<evidence type="ECO:0000313" key="7">
    <source>
        <dbReference type="Proteomes" id="UP001597183"/>
    </source>
</evidence>
<dbReference type="InterPro" id="IPR017853">
    <property type="entry name" value="GH"/>
</dbReference>
<proteinExistence type="predicted"/>
<dbReference type="CDD" id="cd00161">
    <property type="entry name" value="beta-trefoil_Ricin-like"/>
    <property type="match status" value="1"/>
</dbReference>
<dbReference type="Pfam" id="PF14200">
    <property type="entry name" value="RicinB_lectin_2"/>
    <property type="match status" value="1"/>
</dbReference>
<feature type="signal peptide" evidence="2">
    <location>
        <begin position="1"/>
        <end position="20"/>
    </location>
</feature>
<dbReference type="SUPFAM" id="SSF51445">
    <property type="entry name" value="(Trans)glycosidases"/>
    <property type="match status" value="1"/>
</dbReference>
<dbReference type="InterPro" id="IPR039743">
    <property type="entry name" value="6GAL/EXGAL"/>
</dbReference>
<sequence length="1025" mass="108739">MKIRALLTATALAVSTLAGAPPAAAAAAPAAATTITIDPSYHGPEWEGWGTSLAWFADVTGGYPDEIRNRLADMLFGANGLNLNIARYNIGGGNAPTVAPYLRPGGAVPGWWKAPATYTPADKDWWDPDNPEHWNWQADANQRWWVDKVKSRVDHWETFSNSPPWFQTVSGYVSGGFDPNTDQIRPETLDDFATYLTRVTEFLEKTHKITVDTIEPLNEPNTNYWRTTLGPNGQPTGGRQEGAHAGPASQAAVIEALNRVAPDRAIAAPDETNPGTLVTDWYGLTPAAQAAVDRINVHTYGTGRRTSVRDIAKAEQKPLWMSEVEGSWGKDFTSMDSGLGMAQRIIDDLRELEPSAWVLWQPVEDAKNMIAEGNLQWGAIHIPFDCTTTDTLATCPIQTNTKFDTIRNFTHYIRPGDHLVKVDGTRSVAALSANDDLTVVHANPAATAENVTIDLSRFHVGKRATITPVVTSASGKLIKGTAVRVTDKQATLTVPAQSVTTFLVSSLTDPGTSHLREGRTYRFEGVPSRRSLTPSGTGLVIRDNSTTATDQLWTVRAEDDHEHYQLINAGTGQRLAVRDGNAVVEAAAPDDDDAARWLFSTTGDGSYTLINVGARRLLDVNGESTTNGSRVGIYLPTSGANQRWTLKDETVGDLEIALAHTVPGQAPALPATVTAILPSGEHRALPVTWTLPDASEWREPGTVFVRGTATDALGQAVDATAKVAVDVWTWTGPARAKTYVGGIPEMPTTVTAYGRNGSLATLPVTWGSGDYSKLGVVTVTGTATVVPGQTLPATARVQVTTPSEGLLSGVTVGASFTEPGYSTVGLTNGNLTDKAWSNWKGSGRNPVETLTATLPAGGSAGRAVLHFYPDNSSGGGIAATVQAGTPVAGGGCEVVGSPIKVTSPVVDIPLTPGTTGAFCLRLTPTPDGYLTVSELQVYAKAPGVGSDASASSILVDDVPIKDFDPAVTTWRVPAGEPKRALVTVETTDPYATATVTGSGTTRTVVTTSEDGTVTATYRITLVHKR</sequence>
<feature type="domain" description="Bacterial Ig-like" evidence="3">
    <location>
        <begin position="736"/>
        <end position="783"/>
    </location>
</feature>
<gene>
    <name evidence="6" type="ORF">ACFQ5G_21040</name>
</gene>
<feature type="region of interest" description="Disordered" evidence="1">
    <location>
        <begin position="230"/>
        <end position="249"/>
    </location>
</feature>
<dbReference type="SUPFAM" id="SSF51011">
    <property type="entry name" value="Glycosyl hydrolase domain"/>
    <property type="match status" value="1"/>
</dbReference>
<dbReference type="PANTHER" id="PTHR42767">
    <property type="entry name" value="ENDO-BETA-1,6-GALACTANASE"/>
    <property type="match status" value="1"/>
</dbReference>
<dbReference type="Pfam" id="PF14587">
    <property type="entry name" value="Glyco_hydr_30_2"/>
    <property type="match status" value="1"/>
</dbReference>
<comment type="caution">
    <text evidence="6">The sequence shown here is derived from an EMBL/GenBank/DDBJ whole genome shotgun (WGS) entry which is preliminary data.</text>
</comment>
<dbReference type="InterPro" id="IPR039514">
    <property type="entry name" value="6GAL-like"/>
</dbReference>